<dbReference type="FunFam" id="3.20.20.100:FF:000015">
    <property type="entry name" value="Oxidoreductase, aldo/keto reductase family"/>
    <property type="match status" value="1"/>
</dbReference>
<evidence type="ECO:0000256" key="1">
    <source>
        <dbReference type="ARBA" id="ARBA00007905"/>
    </source>
</evidence>
<dbReference type="PIRSF" id="PIRSF000097">
    <property type="entry name" value="AKR"/>
    <property type="match status" value="1"/>
</dbReference>
<dbReference type="GO" id="GO:0016616">
    <property type="term" value="F:oxidoreductase activity, acting on the CH-OH group of donors, NAD or NADP as acceptor"/>
    <property type="evidence" value="ECO:0007669"/>
    <property type="project" value="UniProtKB-ARBA"/>
</dbReference>
<organism evidence="8 9">
    <name type="scientific">Niallia circulans</name>
    <name type="common">Bacillus circulans</name>
    <dbReference type="NCBI Taxonomy" id="1397"/>
    <lineage>
        <taxon>Bacteria</taxon>
        <taxon>Bacillati</taxon>
        <taxon>Bacillota</taxon>
        <taxon>Bacilli</taxon>
        <taxon>Bacillales</taxon>
        <taxon>Bacillaceae</taxon>
        <taxon>Niallia</taxon>
    </lineage>
</organism>
<keyword evidence="3" id="KW-0560">Oxidoreductase</keyword>
<dbReference type="PROSITE" id="PS00062">
    <property type="entry name" value="ALDOKETO_REDUCTASE_2"/>
    <property type="match status" value="1"/>
</dbReference>
<dbReference type="InterPro" id="IPR020471">
    <property type="entry name" value="AKR"/>
</dbReference>
<gene>
    <name evidence="8" type="ORF">ABW02_13565</name>
</gene>
<keyword evidence="9" id="KW-1185">Reference proteome</keyword>
<dbReference type="PANTHER" id="PTHR43827">
    <property type="entry name" value="2,5-DIKETO-D-GLUCONIC ACID REDUCTASE"/>
    <property type="match status" value="1"/>
</dbReference>
<evidence type="ECO:0000256" key="2">
    <source>
        <dbReference type="ARBA" id="ARBA00022857"/>
    </source>
</evidence>
<dbReference type="EMBL" id="LDPH01000012">
    <property type="protein sequence ID" value="KLV25856.1"/>
    <property type="molecule type" value="Genomic_DNA"/>
</dbReference>
<dbReference type="InterPro" id="IPR023210">
    <property type="entry name" value="NADP_OxRdtase_dom"/>
</dbReference>
<dbReference type="Proteomes" id="UP000036045">
    <property type="component" value="Unassembled WGS sequence"/>
</dbReference>
<dbReference type="SUPFAM" id="SSF51430">
    <property type="entry name" value="NAD(P)-linked oxidoreductase"/>
    <property type="match status" value="1"/>
</dbReference>
<feature type="site" description="Lowers pKa of active site Tyr" evidence="6">
    <location>
        <position position="84"/>
    </location>
</feature>
<protein>
    <submittedName>
        <fullName evidence="8">Glyoxal reductase</fullName>
    </submittedName>
</protein>
<evidence type="ECO:0000259" key="7">
    <source>
        <dbReference type="Pfam" id="PF00248"/>
    </source>
</evidence>
<dbReference type="Gene3D" id="3.20.20.100">
    <property type="entry name" value="NADP-dependent oxidoreductase domain"/>
    <property type="match status" value="1"/>
</dbReference>
<name>A0A0J1IIS8_NIACI</name>
<dbReference type="PATRIC" id="fig|1397.4.peg.846"/>
<keyword evidence="2" id="KW-0521">NADP</keyword>
<dbReference type="InterPro" id="IPR036812">
    <property type="entry name" value="NAD(P)_OxRdtase_dom_sf"/>
</dbReference>
<accession>A0A0J1IIS8</accession>
<dbReference type="PROSITE" id="PS00798">
    <property type="entry name" value="ALDOKETO_REDUCTASE_1"/>
    <property type="match status" value="1"/>
</dbReference>
<evidence type="ECO:0000313" key="8">
    <source>
        <dbReference type="EMBL" id="KLV25856.1"/>
    </source>
</evidence>
<evidence type="ECO:0000256" key="5">
    <source>
        <dbReference type="PIRSR" id="PIRSR000097-2"/>
    </source>
</evidence>
<comment type="caution">
    <text evidence="8">The sequence shown here is derived from an EMBL/GenBank/DDBJ whole genome shotgun (WGS) entry which is preliminary data.</text>
</comment>
<dbReference type="Pfam" id="PF00248">
    <property type="entry name" value="Aldo_ket_red"/>
    <property type="match status" value="1"/>
</dbReference>
<evidence type="ECO:0000313" key="9">
    <source>
        <dbReference type="Proteomes" id="UP000036045"/>
    </source>
</evidence>
<evidence type="ECO:0000256" key="3">
    <source>
        <dbReference type="ARBA" id="ARBA00023002"/>
    </source>
</evidence>
<evidence type="ECO:0000256" key="4">
    <source>
        <dbReference type="PIRSR" id="PIRSR000097-1"/>
    </source>
</evidence>
<proteinExistence type="inferred from homology"/>
<sequence length="281" mass="32477">MEVFCLVNSIEQKVKLHNGVEIPQLGIGVFKVEEGDTVFHTVKTALDLGYRSIDTAAIYKNEEGVGRAIKESAIQRENLFVTTKVWNDDQGYDSTLRAFETSLKKLDLDYLDLYLIHWPGKDKYVETWKALERLYEEGLVRAIGVSNFHEHHLDHLLANANEKPTVNQIELHPRLSQESVREYCKNKDIKVEAWSPIAKGRLVNEPTLNYIAKKHEKTPVQVILRWHLQHGNIIIPKSVHPERIKENAEIFDFQLSLVEMDQIDRLNMNERLGSNPDELVF</sequence>
<evidence type="ECO:0000256" key="6">
    <source>
        <dbReference type="PIRSR" id="PIRSR000097-3"/>
    </source>
</evidence>
<dbReference type="PANTHER" id="PTHR43827:SF3">
    <property type="entry name" value="NADP-DEPENDENT OXIDOREDUCTASE DOMAIN-CONTAINING PROTEIN"/>
    <property type="match status" value="1"/>
</dbReference>
<dbReference type="PRINTS" id="PR00069">
    <property type="entry name" value="ALDKETRDTASE"/>
</dbReference>
<feature type="domain" description="NADP-dependent oxidoreductase" evidence="7">
    <location>
        <begin position="28"/>
        <end position="267"/>
    </location>
</feature>
<comment type="similarity">
    <text evidence="1">Belongs to the aldo/keto reductase family.</text>
</comment>
<feature type="active site" description="Proton donor" evidence="4">
    <location>
        <position position="59"/>
    </location>
</feature>
<feature type="binding site" evidence="5">
    <location>
        <position position="117"/>
    </location>
    <ligand>
        <name>substrate</name>
    </ligand>
</feature>
<reference evidence="8 9" key="1">
    <citation type="submission" date="2015-05" db="EMBL/GenBank/DDBJ databases">
        <title>Whole genome sequence and identification of bacterial endophytes from Costus igneus.</title>
        <authorList>
            <person name="Lee Y.P."/>
            <person name="Gan H.M."/>
            <person name="Eng W."/>
            <person name="Wheatley M.S."/>
            <person name="Caraballo A."/>
            <person name="Polter S."/>
            <person name="Savka M.A."/>
            <person name="Hudson A.O."/>
        </authorList>
    </citation>
    <scope>NUCLEOTIDE SEQUENCE [LARGE SCALE GENOMIC DNA]</scope>
    <source>
        <strain evidence="8 9">RIT379</strain>
    </source>
</reference>
<dbReference type="AlphaFoldDB" id="A0A0J1IIS8"/>
<dbReference type="PROSITE" id="PS00063">
    <property type="entry name" value="ALDOKETO_REDUCTASE_3"/>
    <property type="match status" value="1"/>
</dbReference>
<dbReference type="InterPro" id="IPR018170">
    <property type="entry name" value="Aldo/ket_reductase_CS"/>
</dbReference>